<feature type="non-terminal residue" evidence="2">
    <location>
        <position position="125"/>
    </location>
</feature>
<dbReference type="InterPro" id="IPR057080">
    <property type="entry name" value="PH_SMPa"/>
</dbReference>
<reference evidence="2" key="1">
    <citation type="submission" date="2022-06" db="EMBL/GenBank/DDBJ databases">
        <title>Uncovering the hologenomic basis of an extraordinary plant invasion.</title>
        <authorList>
            <person name="Bieker V.C."/>
            <person name="Martin M.D."/>
            <person name="Gilbert T."/>
            <person name="Hodgins K."/>
            <person name="Battlay P."/>
            <person name="Petersen B."/>
            <person name="Wilson J."/>
        </authorList>
    </citation>
    <scope>NUCLEOTIDE SEQUENCE</scope>
    <source>
        <strain evidence="2">AA19_3_7</strain>
        <tissue evidence="2">Leaf</tissue>
    </source>
</reference>
<dbReference type="AlphaFoldDB" id="A0AAD5D3D6"/>
<name>A0AAD5D3D6_AMBAR</name>
<dbReference type="Proteomes" id="UP001206925">
    <property type="component" value="Unassembled WGS sequence"/>
</dbReference>
<feature type="domain" description="SMP" evidence="1">
    <location>
        <begin position="28"/>
        <end position="112"/>
    </location>
</feature>
<organism evidence="2 3">
    <name type="scientific">Ambrosia artemisiifolia</name>
    <name type="common">Common ragweed</name>
    <dbReference type="NCBI Taxonomy" id="4212"/>
    <lineage>
        <taxon>Eukaryota</taxon>
        <taxon>Viridiplantae</taxon>
        <taxon>Streptophyta</taxon>
        <taxon>Embryophyta</taxon>
        <taxon>Tracheophyta</taxon>
        <taxon>Spermatophyta</taxon>
        <taxon>Magnoliopsida</taxon>
        <taxon>eudicotyledons</taxon>
        <taxon>Gunneridae</taxon>
        <taxon>Pentapetalae</taxon>
        <taxon>asterids</taxon>
        <taxon>campanulids</taxon>
        <taxon>Asterales</taxon>
        <taxon>Asteraceae</taxon>
        <taxon>Asteroideae</taxon>
        <taxon>Heliantheae alliance</taxon>
        <taxon>Heliantheae</taxon>
        <taxon>Ambrosia</taxon>
    </lineage>
</organism>
<comment type="caution">
    <text evidence="2">The sequence shown here is derived from an EMBL/GenBank/DDBJ whole genome shotgun (WGS) entry which is preliminary data.</text>
</comment>
<keyword evidence="3" id="KW-1185">Reference proteome</keyword>
<evidence type="ECO:0000259" key="1">
    <source>
        <dbReference type="Pfam" id="PF23065"/>
    </source>
</evidence>
<dbReference type="EMBL" id="JAMZMK010005932">
    <property type="protein sequence ID" value="KAI7751326.1"/>
    <property type="molecule type" value="Genomic_DNA"/>
</dbReference>
<proteinExistence type="predicted"/>
<sequence>FIRKLGRKEEVVRVDNSVTDELQFPFPNKQGWIWTLEKEKIPKTSQSTEKCLRQQKRKFEIFDVTPVKKHASIKDKSLIITEADGTLTKVYLSGCIVEAVSAANQASRKWLRVLCQKLCLMIVTS</sequence>
<gene>
    <name evidence="2" type="ORF">M8C21_002886</name>
</gene>
<dbReference type="Pfam" id="PF23065">
    <property type="entry name" value="PH_SMPa"/>
    <property type="match status" value="1"/>
</dbReference>
<evidence type="ECO:0000313" key="2">
    <source>
        <dbReference type="EMBL" id="KAI7751326.1"/>
    </source>
</evidence>
<protein>
    <recommendedName>
        <fullName evidence="1">SMP domain-containing protein</fullName>
    </recommendedName>
</protein>
<accession>A0AAD5D3D6</accession>
<evidence type="ECO:0000313" key="3">
    <source>
        <dbReference type="Proteomes" id="UP001206925"/>
    </source>
</evidence>